<comment type="caution">
    <text evidence="6">The sequence shown here is derived from an EMBL/GenBank/DDBJ whole genome shotgun (WGS) entry which is preliminary data.</text>
</comment>
<keyword evidence="3" id="KW-0677">Repeat</keyword>
<dbReference type="OrthoDB" id="6364837at2759"/>
<dbReference type="InterPro" id="IPR000483">
    <property type="entry name" value="Cys-rich_flank_reg_C"/>
</dbReference>
<evidence type="ECO:0000256" key="3">
    <source>
        <dbReference type="ARBA" id="ARBA00022737"/>
    </source>
</evidence>
<dbReference type="PANTHER" id="PTHR24369">
    <property type="entry name" value="ANTIGEN BSP, PUTATIVE-RELATED"/>
    <property type="match status" value="1"/>
</dbReference>
<keyword evidence="4" id="KW-0472">Membrane</keyword>
<dbReference type="Gene3D" id="3.80.10.10">
    <property type="entry name" value="Ribonuclease Inhibitor"/>
    <property type="match status" value="4"/>
</dbReference>
<gene>
    <name evidence="6" type="primary">Lingo2</name>
    <name evidence="6" type="ORF">Anas_06791</name>
</gene>
<dbReference type="PANTHER" id="PTHR24369:SF210">
    <property type="entry name" value="CHAOPTIN-RELATED"/>
    <property type="match status" value="1"/>
</dbReference>
<keyword evidence="1" id="KW-0433">Leucine-rich repeat</keyword>
<dbReference type="SMART" id="SM00369">
    <property type="entry name" value="LRR_TYP"/>
    <property type="match status" value="11"/>
</dbReference>
<dbReference type="EMBL" id="SEYY01000725">
    <property type="protein sequence ID" value="KAB7506609.1"/>
    <property type="molecule type" value="Genomic_DNA"/>
</dbReference>
<dbReference type="AlphaFoldDB" id="A0A5N5TKD6"/>
<dbReference type="SUPFAM" id="SSF52058">
    <property type="entry name" value="L domain-like"/>
    <property type="match status" value="1"/>
</dbReference>
<proteinExistence type="predicted"/>
<dbReference type="InterPro" id="IPR050541">
    <property type="entry name" value="LRR_TM_domain-containing"/>
</dbReference>
<reference evidence="6 7" key="1">
    <citation type="journal article" date="2019" name="PLoS Biol.">
        <title>Sex chromosomes control vertical transmission of feminizing Wolbachia symbionts in an isopod.</title>
        <authorList>
            <person name="Becking T."/>
            <person name="Chebbi M.A."/>
            <person name="Giraud I."/>
            <person name="Moumen B."/>
            <person name="Laverre T."/>
            <person name="Caubet Y."/>
            <person name="Peccoud J."/>
            <person name="Gilbert C."/>
            <person name="Cordaux R."/>
        </authorList>
    </citation>
    <scope>NUCLEOTIDE SEQUENCE [LARGE SCALE GENOMIC DNA]</scope>
    <source>
        <strain evidence="6">ANa2</strain>
        <tissue evidence="6">Whole body excluding digestive tract and cuticle</tissue>
    </source>
</reference>
<dbReference type="InterPro" id="IPR003591">
    <property type="entry name" value="Leu-rich_rpt_typical-subtyp"/>
</dbReference>
<evidence type="ECO:0000256" key="4">
    <source>
        <dbReference type="SAM" id="Phobius"/>
    </source>
</evidence>
<evidence type="ECO:0000313" key="6">
    <source>
        <dbReference type="EMBL" id="KAB7506609.1"/>
    </source>
</evidence>
<accession>A0A5N5TKD6</accession>
<keyword evidence="7" id="KW-1185">Reference proteome</keyword>
<dbReference type="SMART" id="SM00365">
    <property type="entry name" value="LRR_SD22"/>
    <property type="match status" value="7"/>
</dbReference>
<evidence type="ECO:0000259" key="5">
    <source>
        <dbReference type="SMART" id="SM00082"/>
    </source>
</evidence>
<keyword evidence="2" id="KW-0732">Signal</keyword>
<evidence type="ECO:0000256" key="1">
    <source>
        <dbReference type="ARBA" id="ARBA00022614"/>
    </source>
</evidence>
<dbReference type="GO" id="GO:0005886">
    <property type="term" value="C:plasma membrane"/>
    <property type="evidence" value="ECO:0007669"/>
    <property type="project" value="TreeGrafter"/>
</dbReference>
<dbReference type="Proteomes" id="UP000326759">
    <property type="component" value="Unassembled WGS sequence"/>
</dbReference>
<keyword evidence="4" id="KW-1133">Transmembrane helix</keyword>
<feature type="domain" description="LRRCT" evidence="5">
    <location>
        <begin position="410"/>
        <end position="461"/>
    </location>
</feature>
<keyword evidence="4" id="KW-0812">Transmembrane</keyword>
<name>A0A5N5TKD6_9CRUS</name>
<feature type="transmembrane region" description="Helical" evidence="4">
    <location>
        <begin position="463"/>
        <end position="489"/>
    </location>
</feature>
<keyword evidence="6" id="KW-0675">Receptor</keyword>
<evidence type="ECO:0000313" key="7">
    <source>
        <dbReference type="Proteomes" id="UP000326759"/>
    </source>
</evidence>
<protein>
    <submittedName>
        <fullName evidence="6">Leucine-rich repeat and immunoglobulin-like domain-containing nogo receptor-interacting protein 2</fullName>
    </submittedName>
</protein>
<dbReference type="PROSITE" id="PS51450">
    <property type="entry name" value="LRR"/>
    <property type="match status" value="5"/>
</dbReference>
<dbReference type="InterPro" id="IPR032675">
    <property type="entry name" value="LRR_dom_sf"/>
</dbReference>
<organism evidence="6 7">
    <name type="scientific">Armadillidium nasatum</name>
    <dbReference type="NCBI Taxonomy" id="96803"/>
    <lineage>
        <taxon>Eukaryota</taxon>
        <taxon>Metazoa</taxon>
        <taxon>Ecdysozoa</taxon>
        <taxon>Arthropoda</taxon>
        <taxon>Crustacea</taxon>
        <taxon>Multicrustacea</taxon>
        <taxon>Malacostraca</taxon>
        <taxon>Eumalacostraca</taxon>
        <taxon>Peracarida</taxon>
        <taxon>Isopoda</taxon>
        <taxon>Oniscidea</taxon>
        <taxon>Crinocheta</taxon>
        <taxon>Armadillidiidae</taxon>
        <taxon>Armadillidium</taxon>
    </lineage>
</organism>
<dbReference type="PRINTS" id="PR00019">
    <property type="entry name" value="LEURICHRPT"/>
</dbReference>
<dbReference type="InterPro" id="IPR001611">
    <property type="entry name" value="Leu-rich_rpt"/>
</dbReference>
<dbReference type="SMART" id="SM00082">
    <property type="entry name" value="LRRCT"/>
    <property type="match status" value="1"/>
</dbReference>
<dbReference type="Pfam" id="PF13855">
    <property type="entry name" value="LRR_8"/>
    <property type="match status" value="3"/>
</dbReference>
<evidence type="ECO:0000256" key="2">
    <source>
        <dbReference type="ARBA" id="ARBA00022729"/>
    </source>
</evidence>
<dbReference type="Pfam" id="PF00560">
    <property type="entry name" value="LRR_1"/>
    <property type="match status" value="1"/>
</dbReference>
<sequence>MRSYILREVPINRIHFFKSRGGEKIEKDIRSIIGISSSTSMKLWLIITIGLFRLHVQAFCPSTCICDETHPSGRCENAQLSFVPTLLDPRLKSLNLAYNTIHSISDVLQYYELLEVLDLSHNNISNLGGDNFAVQKRLKDLNLSFNNLTHLDSKVFNGLKSLFKLDLSHNFISEISKSVFSSTPKLNTLLLSKNRLHTLNSVSFKGLKNLQVLDLCDNFFREVPRNCLTILENLETLLICRNRITYLKEFDLINPSLVTLSLLSNSISVIDGNALKHLINLKSLDVGDNLLGEIPSVSFKYLHSLESLDISRNKFSIIRNKVFDDLQNLNEIHISRCPYLEIIESRSFSQLRNLKNLVISHNKELTNIPPHLFSPITSLRIIDLKHNNLHSLSESSLPLKSLKTLDIRDNPFVCNCSLLWLGSLINEPNASIDITDVKCNEPDKLRGIYLSRATSSQLLCVDIVLQIVIGVIVICLSSVLIFGLFYFICRLLDKTPKIP</sequence>